<evidence type="ECO:0000313" key="3">
    <source>
        <dbReference type="Proteomes" id="UP000664293"/>
    </source>
</evidence>
<gene>
    <name evidence="2" type="ORF">JF535_13065</name>
</gene>
<feature type="domain" description="Glycosyl transferase family 1" evidence="1">
    <location>
        <begin position="231"/>
        <end position="386"/>
    </location>
</feature>
<dbReference type="CDD" id="cd03794">
    <property type="entry name" value="GT4_WbuB-like"/>
    <property type="match status" value="1"/>
</dbReference>
<dbReference type="RefSeq" id="WP_207002848.1">
    <property type="nucleotide sequence ID" value="NZ_JAEKJR010000002.1"/>
</dbReference>
<name>A0ABS3E8Y8_9GAMM</name>
<keyword evidence="3" id="KW-1185">Reference proteome</keyword>
<accession>A0ABS3E8Y8</accession>
<organism evidence="2 3">
    <name type="scientific">Microbulbifer salipaludis</name>
    <dbReference type="NCBI Taxonomy" id="187980"/>
    <lineage>
        <taxon>Bacteria</taxon>
        <taxon>Pseudomonadati</taxon>
        <taxon>Pseudomonadota</taxon>
        <taxon>Gammaproteobacteria</taxon>
        <taxon>Cellvibrionales</taxon>
        <taxon>Microbulbiferaceae</taxon>
        <taxon>Microbulbifer</taxon>
    </lineage>
</organism>
<dbReference type="Proteomes" id="UP000664293">
    <property type="component" value="Unassembled WGS sequence"/>
</dbReference>
<sequence length="404" mass="45768">MAAVDGERRILLLSYYFPPDLSAGSFRSKALVDALMRRFGSKVTLHVIAAQPNRYLSMAKKAELVESLCDGRLLIDRVDIPQHSGGMVTQAISYAVYALKSIRLARSNRYCLVIATSSRLMTAVLGSFVSRRANAIYYLDIRDIFVDNIGYVFPRRMRWLAKCFFSYLERWALRNSSQVNLVSKGFKSYFYYKYPTLSYSCYTNGIDELFIREAADNVFSQTIKGPGCARRILYAGNIGQAQCLHNIIPEFASLLPSNFEVVIVGDGARKIMLEEEVSRLGLKNVVIYKPVARQLLIEMYRSADVLFLHLDDNPSMHKVLPSKIFEYAATEKPIVAGVSGYAAEFIAEEIVNAAVFKPGDSYGAISALDKIEYGLSKRKKFIDYYRRTRIMDQMADEIYNVTDR</sequence>
<proteinExistence type="predicted"/>
<reference evidence="2 3" key="1">
    <citation type="submission" date="2020-12" db="EMBL/GenBank/DDBJ databases">
        <title>Oil enriched cultivation method for isolating marine PHA-producing bacteria.</title>
        <authorList>
            <person name="Zheng W."/>
            <person name="Yu S."/>
            <person name="Huang Y."/>
        </authorList>
    </citation>
    <scope>NUCLEOTIDE SEQUENCE [LARGE SCALE GENOMIC DNA]</scope>
    <source>
        <strain evidence="2 3">SN0-2</strain>
    </source>
</reference>
<dbReference type="Pfam" id="PF00534">
    <property type="entry name" value="Glycos_transf_1"/>
    <property type="match status" value="1"/>
</dbReference>
<evidence type="ECO:0000259" key="1">
    <source>
        <dbReference type="Pfam" id="PF00534"/>
    </source>
</evidence>
<protein>
    <submittedName>
        <fullName evidence="2">Glycosyltransferase family 4 protein</fullName>
    </submittedName>
</protein>
<dbReference type="Gene3D" id="3.40.50.2000">
    <property type="entry name" value="Glycogen Phosphorylase B"/>
    <property type="match status" value="2"/>
</dbReference>
<comment type="caution">
    <text evidence="2">The sequence shown here is derived from an EMBL/GenBank/DDBJ whole genome shotgun (WGS) entry which is preliminary data.</text>
</comment>
<dbReference type="PANTHER" id="PTHR12526">
    <property type="entry name" value="GLYCOSYLTRANSFERASE"/>
    <property type="match status" value="1"/>
</dbReference>
<dbReference type="EMBL" id="JAEKJR010000002">
    <property type="protein sequence ID" value="MBN8431783.1"/>
    <property type="molecule type" value="Genomic_DNA"/>
</dbReference>
<dbReference type="InterPro" id="IPR001296">
    <property type="entry name" value="Glyco_trans_1"/>
</dbReference>
<evidence type="ECO:0000313" key="2">
    <source>
        <dbReference type="EMBL" id="MBN8431783.1"/>
    </source>
</evidence>
<dbReference type="SUPFAM" id="SSF53756">
    <property type="entry name" value="UDP-Glycosyltransferase/glycogen phosphorylase"/>
    <property type="match status" value="1"/>
</dbReference>